<sequence>MINSITKLELKKIISNKAVKVGLSLVLVYIIVALIGSIQVARYESVNDSLNTIEELKGMKAINQKKVDVEKVKGYLDEKSIKEIISNYNKLRNNKNNLTAKGELKDDVCNKYWVPYSDIQNLLLESYVPLNTIDDNVLDKLTPNSSKEFYSNRIKQIKDSLNLNYKQVKFDESDVAAVTDKAKNLTQPMYYEYADGWFKLMDNLPFLNILIILILCFSVCRTFTEDIQNGMILVVLPTINGKTKLAFSKIKASIIFAGTTYLVLNFLFAVLLLSFYGASGWNCPIQINSRYWLSIYNLKCYEVYLSAIILGLIACLFMVMLTLLLGTILKKAVLTISAVSIFLLAPLLINTDKLPNILNNVAGLLPINAVDYMEAIRRPYMYNIFGMEILRSYITPIILLIISIVIIPLVVKVYNKQEA</sequence>
<reference evidence="2 3" key="1">
    <citation type="journal article" date="2013" name="Genome Announc.">
        <title>Complete Genome Sequence of the Solvent Producer Clostridium saccharobutylicum NCP262 (DSM 13864).</title>
        <authorList>
            <person name="Poehlein A."/>
            <person name="Hartwich K."/>
            <person name="Krabben P."/>
            <person name="Ehrenreich A."/>
            <person name="Liebl W."/>
            <person name="Durre P."/>
            <person name="Gottschalk G."/>
            <person name="Daniel R."/>
        </authorList>
    </citation>
    <scope>NUCLEOTIDE SEQUENCE [LARGE SCALE GENOMIC DNA]</scope>
    <source>
        <strain evidence="2">DSM 13864</strain>
    </source>
</reference>
<proteinExistence type="predicted"/>
<dbReference type="PATRIC" id="fig|1345695.3.peg.3561"/>
<dbReference type="RefSeq" id="WP_022747982.1">
    <property type="nucleotide sequence ID" value="NC_022571.1"/>
</dbReference>
<feature type="transmembrane region" description="Helical" evidence="1">
    <location>
        <begin position="206"/>
        <end position="224"/>
    </location>
</feature>
<feature type="transmembrane region" description="Helical" evidence="1">
    <location>
        <begin position="21"/>
        <end position="41"/>
    </location>
</feature>
<dbReference type="KEGG" id="csb:CLSA_c35770"/>
<keyword evidence="1" id="KW-0812">Transmembrane</keyword>
<evidence type="ECO:0000256" key="1">
    <source>
        <dbReference type="SAM" id="Phobius"/>
    </source>
</evidence>
<evidence type="ECO:0000313" key="3">
    <source>
        <dbReference type="Proteomes" id="UP000017118"/>
    </source>
</evidence>
<feature type="transmembrane region" description="Helical" evidence="1">
    <location>
        <begin position="393"/>
        <end position="414"/>
    </location>
</feature>
<keyword evidence="1" id="KW-1133">Transmembrane helix</keyword>
<feature type="transmembrane region" description="Helical" evidence="1">
    <location>
        <begin position="254"/>
        <end position="276"/>
    </location>
</feature>
<accession>U5MVH9</accession>
<organism evidence="2 3">
    <name type="scientific">Clostridium saccharobutylicum DSM 13864</name>
    <dbReference type="NCBI Taxonomy" id="1345695"/>
    <lineage>
        <taxon>Bacteria</taxon>
        <taxon>Bacillati</taxon>
        <taxon>Bacillota</taxon>
        <taxon>Clostridia</taxon>
        <taxon>Eubacteriales</taxon>
        <taxon>Clostridiaceae</taxon>
        <taxon>Clostridium</taxon>
    </lineage>
</organism>
<dbReference type="EMBL" id="CP006721">
    <property type="protein sequence ID" value="AGX44538.1"/>
    <property type="molecule type" value="Genomic_DNA"/>
</dbReference>
<gene>
    <name evidence="2" type="ORF">CLSA_c35770</name>
</gene>
<evidence type="ECO:0008006" key="4">
    <source>
        <dbReference type="Google" id="ProtNLM"/>
    </source>
</evidence>
<keyword evidence="1" id="KW-0472">Membrane</keyword>
<feature type="transmembrane region" description="Helical" evidence="1">
    <location>
        <begin position="332"/>
        <end position="349"/>
    </location>
</feature>
<keyword evidence="3" id="KW-1185">Reference proteome</keyword>
<dbReference type="Proteomes" id="UP000017118">
    <property type="component" value="Chromosome"/>
</dbReference>
<evidence type="ECO:0000313" key="2">
    <source>
        <dbReference type="EMBL" id="AGX44538.1"/>
    </source>
</evidence>
<dbReference type="eggNOG" id="COG1277">
    <property type="taxonomic scope" value="Bacteria"/>
</dbReference>
<dbReference type="HOGENOM" id="CLU_052940_2_1_9"/>
<name>U5MVH9_CLOSA</name>
<protein>
    <recommendedName>
        <fullName evidence="4">ABC-2 family transporter protein</fullName>
    </recommendedName>
</protein>
<feature type="transmembrane region" description="Helical" evidence="1">
    <location>
        <begin position="303"/>
        <end position="325"/>
    </location>
</feature>
<dbReference type="AlphaFoldDB" id="U5MVH9"/>
<dbReference type="GeneID" id="55475899"/>
<dbReference type="OrthoDB" id="1700423at2"/>